<feature type="domain" description="Antitoxin Xre/MbcA/ParS-like toxin-binding" evidence="1">
    <location>
        <begin position="143"/>
        <end position="192"/>
    </location>
</feature>
<dbReference type="GO" id="GO:0003677">
    <property type="term" value="F:DNA binding"/>
    <property type="evidence" value="ECO:0007669"/>
    <property type="project" value="InterPro"/>
</dbReference>
<evidence type="ECO:0000259" key="1">
    <source>
        <dbReference type="Pfam" id="PF09722"/>
    </source>
</evidence>
<evidence type="ECO:0000313" key="4">
    <source>
        <dbReference type="Proteomes" id="UP000321532"/>
    </source>
</evidence>
<dbReference type="EMBL" id="BJYS01000049">
    <property type="protein sequence ID" value="GEO07061.1"/>
    <property type="molecule type" value="Genomic_DNA"/>
</dbReference>
<dbReference type="Proteomes" id="UP000321532">
    <property type="component" value="Unassembled WGS sequence"/>
</dbReference>
<reference evidence="3 4" key="1">
    <citation type="submission" date="2019-07" db="EMBL/GenBank/DDBJ databases">
        <title>Whole genome shotgun sequence of Adhaeribacter aerolatus NBRC 106133.</title>
        <authorList>
            <person name="Hosoyama A."/>
            <person name="Uohara A."/>
            <person name="Ohji S."/>
            <person name="Ichikawa N."/>
        </authorList>
    </citation>
    <scope>NUCLEOTIDE SEQUENCE [LARGE SCALE GENOMIC DNA]</scope>
    <source>
        <strain evidence="3 4">NBRC 106133</strain>
    </source>
</reference>
<dbReference type="Pfam" id="PF20432">
    <property type="entry name" value="Xre-like-HTH"/>
    <property type="match status" value="1"/>
</dbReference>
<accession>A0A512B543</accession>
<evidence type="ECO:0000259" key="2">
    <source>
        <dbReference type="Pfam" id="PF20432"/>
    </source>
</evidence>
<feature type="domain" description="Antitoxin Xre-like helix-turn-helix" evidence="2">
    <location>
        <begin position="77"/>
        <end position="136"/>
    </location>
</feature>
<dbReference type="NCBIfam" id="TIGR02293">
    <property type="entry name" value="TAS_TIGR02293"/>
    <property type="match status" value="1"/>
</dbReference>
<dbReference type="AlphaFoldDB" id="A0A512B543"/>
<sequence length="195" mass="21864">MDSKTKHSSGQKIDKVQDLSTTATTFKTRKGKADNKYNKVNELHAPGQVSKSMQGAPAKKLTRTNLAEIADQDVYTLIQTVRAGLPFDLYQELVKAMPFTPADWAAYLHLSDRTLQRYKKEAATFDALQSEKILEILLVFKKGTEVFEDKENFAAWLEATNVALGHVKPKDLLDSSFGINLLRDELIRIEHGVLA</sequence>
<name>A0A512B543_9BACT</name>
<dbReference type="InterPro" id="IPR024467">
    <property type="entry name" value="Xre/MbcA/ParS-like_toxin-bd"/>
</dbReference>
<organism evidence="3 4">
    <name type="scientific">Adhaeribacter aerolatus</name>
    <dbReference type="NCBI Taxonomy" id="670289"/>
    <lineage>
        <taxon>Bacteria</taxon>
        <taxon>Pseudomonadati</taxon>
        <taxon>Bacteroidota</taxon>
        <taxon>Cytophagia</taxon>
        <taxon>Cytophagales</taxon>
        <taxon>Hymenobacteraceae</taxon>
        <taxon>Adhaeribacter</taxon>
    </lineage>
</organism>
<keyword evidence="4" id="KW-1185">Reference proteome</keyword>
<dbReference type="InterPro" id="IPR011979">
    <property type="entry name" value="Antitox_Xre"/>
</dbReference>
<proteinExistence type="predicted"/>
<evidence type="ECO:0000313" key="3">
    <source>
        <dbReference type="EMBL" id="GEO07061.1"/>
    </source>
</evidence>
<dbReference type="Pfam" id="PF09722">
    <property type="entry name" value="Xre_MbcA_ParS_C"/>
    <property type="match status" value="1"/>
</dbReference>
<gene>
    <name evidence="3" type="ORF">AAE02nite_47250</name>
</gene>
<dbReference type="RefSeq" id="WP_246151234.1">
    <property type="nucleotide sequence ID" value="NZ_BJYS01000049.1"/>
</dbReference>
<comment type="caution">
    <text evidence="3">The sequence shown here is derived from an EMBL/GenBank/DDBJ whole genome shotgun (WGS) entry which is preliminary data.</text>
</comment>
<dbReference type="InterPro" id="IPR046847">
    <property type="entry name" value="Xre-like_HTH"/>
</dbReference>
<protein>
    <submittedName>
        <fullName evidence="3">Uncharacterized protein</fullName>
    </submittedName>
</protein>